<dbReference type="Gene3D" id="3.10.120.10">
    <property type="entry name" value="Cytochrome b5-like heme/steroid binding domain"/>
    <property type="match status" value="1"/>
</dbReference>
<evidence type="ECO:0000256" key="2">
    <source>
        <dbReference type="ARBA" id="ARBA00022617"/>
    </source>
</evidence>
<dbReference type="InterPro" id="IPR001199">
    <property type="entry name" value="Cyt_B5-like_heme/steroid-bd"/>
</dbReference>
<evidence type="ECO:0000313" key="11">
    <source>
        <dbReference type="Proteomes" id="UP000663879"/>
    </source>
</evidence>
<organism evidence="10 11">
    <name type="scientific">Brachionus calyciflorus</name>
    <dbReference type="NCBI Taxonomy" id="104777"/>
    <lineage>
        <taxon>Eukaryota</taxon>
        <taxon>Metazoa</taxon>
        <taxon>Spiralia</taxon>
        <taxon>Gnathifera</taxon>
        <taxon>Rotifera</taxon>
        <taxon>Eurotatoria</taxon>
        <taxon>Monogononta</taxon>
        <taxon>Pseudotrocha</taxon>
        <taxon>Ploima</taxon>
        <taxon>Brachionidae</taxon>
        <taxon>Brachionus</taxon>
    </lineage>
</organism>
<sequence length="108" mass="12682">MDFLRRFTRQISFKPSQSLHEEILPQFTLKEVAAHCTIESCWMVIRDKVYDFTEFIEYHPGGYELMLEYAGADATNAFDEKPHTIEANDMLDKYLIGVLVKQDRMITK</sequence>
<reference evidence="10" key="1">
    <citation type="submission" date="2021-02" db="EMBL/GenBank/DDBJ databases">
        <authorList>
            <person name="Nowell W R."/>
        </authorList>
    </citation>
    <scope>NUCLEOTIDE SEQUENCE</scope>
    <source>
        <strain evidence="10">Ploen Becks lab</strain>
    </source>
</reference>
<dbReference type="Pfam" id="PF00173">
    <property type="entry name" value="Cyt-b5"/>
    <property type="match status" value="1"/>
</dbReference>
<accession>A0A813M110</accession>
<evidence type="ECO:0000256" key="3">
    <source>
        <dbReference type="ARBA" id="ARBA00022692"/>
    </source>
</evidence>
<dbReference type="GO" id="GO:0016020">
    <property type="term" value="C:membrane"/>
    <property type="evidence" value="ECO:0007669"/>
    <property type="project" value="UniProtKB-SubCell"/>
</dbReference>
<proteinExistence type="inferred from homology"/>
<keyword evidence="4 8" id="KW-0479">Metal-binding</keyword>
<dbReference type="PROSITE" id="PS00191">
    <property type="entry name" value="CYTOCHROME_B5_1"/>
    <property type="match status" value="1"/>
</dbReference>
<dbReference type="SUPFAM" id="SSF55856">
    <property type="entry name" value="Cytochrome b5-like heme/steroid binding domain"/>
    <property type="match status" value="1"/>
</dbReference>
<keyword evidence="6" id="KW-0472">Membrane</keyword>
<dbReference type="FunFam" id="3.10.120.10:FF:000002">
    <property type="entry name" value="Cytochrome b5 type B"/>
    <property type="match status" value="1"/>
</dbReference>
<evidence type="ECO:0000256" key="4">
    <source>
        <dbReference type="ARBA" id="ARBA00022723"/>
    </source>
</evidence>
<dbReference type="PANTHER" id="PTHR19359">
    <property type="entry name" value="CYTOCHROME B5"/>
    <property type="match status" value="1"/>
</dbReference>
<dbReference type="InterPro" id="IPR050668">
    <property type="entry name" value="Cytochrome_b5"/>
</dbReference>
<dbReference type="SMART" id="SM01117">
    <property type="entry name" value="Cyt-b5"/>
    <property type="match status" value="1"/>
</dbReference>
<comment type="similarity">
    <text evidence="7 8">Belongs to the cytochrome b5 family.</text>
</comment>
<keyword evidence="11" id="KW-1185">Reference proteome</keyword>
<dbReference type="InterPro" id="IPR018506">
    <property type="entry name" value="Cyt_B5_heme-BS"/>
</dbReference>
<evidence type="ECO:0000256" key="6">
    <source>
        <dbReference type="ARBA" id="ARBA00023136"/>
    </source>
</evidence>
<evidence type="ECO:0000256" key="7">
    <source>
        <dbReference type="ARBA" id="ARBA00038168"/>
    </source>
</evidence>
<dbReference type="PROSITE" id="PS50255">
    <property type="entry name" value="CYTOCHROME_B5_2"/>
    <property type="match status" value="1"/>
</dbReference>
<keyword evidence="5 8" id="KW-0408">Iron</keyword>
<dbReference type="GO" id="GO:0020037">
    <property type="term" value="F:heme binding"/>
    <property type="evidence" value="ECO:0007669"/>
    <property type="project" value="UniProtKB-UniRule"/>
</dbReference>
<comment type="subcellular location">
    <subcellularLocation>
        <location evidence="1">Membrane</location>
    </subcellularLocation>
</comment>
<keyword evidence="3" id="KW-0812">Transmembrane</keyword>
<dbReference type="AlphaFoldDB" id="A0A813M110"/>
<name>A0A813M110_9BILA</name>
<evidence type="ECO:0000313" key="10">
    <source>
        <dbReference type="EMBL" id="CAF0714131.1"/>
    </source>
</evidence>
<dbReference type="EMBL" id="CAJNOC010000091">
    <property type="protein sequence ID" value="CAF0714131.1"/>
    <property type="molecule type" value="Genomic_DNA"/>
</dbReference>
<feature type="domain" description="Cytochrome b5 heme-binding" evidence="9">
    <location>
        <begin position="24"/>
        <end position="100"/>
    </location>
</feature>
<dbReference type="InterPro" id="IPR036400">
    <property type="entry name" value="Cyt_B5-like_heme/steroid_sf"/>
</dbReference>
<dbReference type="OrthoDB" id="260519at2759"/>
<keyword evidence="2 8" id="KW-0349">Heme</keyword>
<evidence type="ECO:0000256" key="8">
    <source>
        <dbReference type="RuleBase" id="RU362121"/>
    </source>
</evidence>
<dbReference type="Proteomes" id="UP000663879">
    <property type="component" value="Unassembled WGS sequence"/>
</dbReference>
<gene>
    <name evidence="10" type="ORF">OXX778_LOCUS1432</name>
</gene>
<evidence type="ECO:0000256" key="1">
    <source>
        <dbReference type="ARBA" id="ARBA00004370"/>
    </source>
</evidence>
<dbReference type="GO" id="GO:0046872">
    <property type="term" value="F:metal ion binding"/>
    <property type="evidence" value="ECO:0007669"/>
    <property type="project" value="UniProtKB-UniRule"/>
</dbReference>
<evidence type="ECO:0000256" key="5">
    <source>
        <dbReference type="ARBA" id="ARBA00023004"/>
    </source>
</evidence>
<comment type="caution">
    <text evidence="10">The sequence shown here is derived from an EMBL/GenBank/DDBJ whole genome shotgun (WGS) entry which is preliminary data.</text>
</comment>
<dbReference type="PRINTS" id="PR00363">
    <property type="entry name" value="CYTOCHROMEB5"/>
</dbReference>
<evidence type="ECO:0000259" key="9">
    <source>
        <dbReference type="PROSITE" id="PS50255"/>
    </source>
</evidence>
<protein>
    <recommendedName>
        <fullName evidence="9">Cytochrome b5 heme-binding domain-containing protein</fullName>
    </recommendedName>
</protein>